<organism evidence="2 3">
    <name type="scientific">Lichtheimia corymbifera JMRC:FSU:9682</name>
    <dbReference type="NCBI Taxonomy" id="1263082"/>
    <lineage>
        <taxon>Eukaryota</taxon>
        <taxon>Fungi</taxon>
        <taxon>Fungi incertae sedis</taxon>
        <taxon>Mucoromycota</taxon>
        <taxon>Mucoromycotina</taxon>
        <taxon>Mucoromycetes</taxon>
        <taxon>Mucorales</taxon>
        <taxon>Lichtheimiaceae</taxon>
        <taxon>Lichtheimia</taxon>
    </lineage>
</organism>
<dbReference type="VEuPathDB" id="FungiDB:LCOR_04069.1"/>
<sequence length="244" mass="27086">MSSSYSEHCCRKPPVENNYKPKGVLVNLRENLPVYVIGPENATKAVFVFYDIHGFHDNTKQLCDLIASETGYKVVMPDFLFKGQKPFNVLGLPREEMIAWVMKNGSIDVISEPAALVRDWLKEQGVTRCGIVGLCWGGKVGPQLTGRDSFYNGAVLVHQALMDLKDAEEAGAPILALPSKDEPDMTEYMNILSKKPFGDKCGLKRFDDMPHGFAGAGADFSNELNVKRVQEVIQLIVSFMNDIL</sequence>
<proteinExistence type="predicted"/>
<protein>
    <submittedName>
        <fullName evidence="2">Dienelactone hydrolase</fullName>
    </submittedName>
</protein>
<evidence type="ECO:0000313" key="3">
    <source>
        <dbReference type="Proteomes" id="UP000027586"/>
    </source>
</evidence>
<dbReference type="EMBL" id="CBTN010000014">
    <property type="protein sequence ID" value="CDH52614.1"/>
    <property type="molecule type" value="Genomic_DNA"/>
</dbReference>
<keyword evidence="2" id="KW-0378">Hydrolase</keyword>
<dbReference type="STRING" id="1263082.A0A068RRJ7"/>
<dbReference type="AlphaFoldDB" id="A0A068RRJ7"/>
<comment type="caution">
    <text evidence="2">The sequence shown here is derived from an EMBL/GenBank/DDBJ whole genome shotgun (WGS) entry which is preliminary data.</text>
</comment>
<dbReference type="SUPFAM" id="SSF53474">
    <property type="entry name" value="alpha/beta-Hydrolases"/>
    <property type="match status" value="1"/>
</dbReference>
<feature type="domain" description="Dienelactone hydrolase" evidence="1">
    <location>
        <begin position="33"/>
        <end position="243"/>
    </location>
</feature>
<dbReference type="OrthoDB" id="17560at2759"/>
<evidence type="ECO:0000259" key="1">
    <source>
        <dbReference type="Pfam" id="PF01738"/>
    </source>
</evidence>
<accession>A0A068RRJ7</accession>
<evidence type="ECO:0000313" key="2">
    <source>
        <dbReference type="EMBL" id="CDH52614.1"/>
    </source>
</evidence>
<dbReference type="Pfam" id="PF01738">
    <property type="entry name" value="DLH"/>
    <property type="match status" value="1"/>
</dbReference>
<dbReference type="InterPro" id="IPR029058">
    <property type="entry name" value="AB_hydrolase_fold"/>
</dbReference>
<dbReference type="PANTHER" id="PTHR47668">
    <property type="entry name" value="DIENELACTONE HYDROLASE FAMILY PROTEIN (AFU_ORTHOLOGUE AFUA_6G01940)"/>
    <property type="match status" value="1"/>
</dbReference>
<keyword evidence="3" id="KW-1185">Reference proteome</keyword>
<dbReference type="Proteomes" id="UP000027586">
    <property type="component" value="Unassembled WGS sequence"/>
</dbReference>
<dbReference type="PANTHER" id="PTHR47668:SF1">
    <property type="entry name" value="DIENELACTONE HYDROLASE DOMAIN-CONTAINING PROTEIN-RELATED"/>
    <property type="match status" value="1"/>
</dbReference>
<dbReference type="InterPro" id="IPR002925">
    <property type="entry name" value="Dienelactn_hydro"/>
</dbReference>
<reference evidence="2" key="1">
    <citation type="submission" date="2013-08" db="EMBL/GenBank/DDBJ databases">
        <title>Gene expansion shapes genome architecture in the human pathogen Lichtheimia corymbifera: an evolutionary genomics analysis in the ancient terrestrial Mucorales (Mucoromycotina).</title>
        <authorList>
            <person name="Schwartze V.U."/>
            <person name="Winter S."/>
            <person name="Shelest E."/>
            <person name="Marcet-Houben M."/>
            <person name="Horn F."/>
            <person name="Wehner S."/>
            <person name="Hoffmann K."/>
            <person name="Riege K."/>
            <person name="Sammeth M."/>
            <person name="Nowrousian M."/>
            <person name="Valiante V."/>
            <person name="Linde J."/>
            <person name="Jacobsen I.D."/>
            <person name="Marz M."/>
            <person name="Brakhage A.A."/>
            <person name="Gabaldon T."/>
            <person name="Bocker S."/>
            <person name="Voigt K."/>
        </authorList>
    </citation>
    <scope>NUCLEOTIDE SEQUENCE [LARGE SCALE GENOMIC DNA]</scope>
    <source>
        <strain evidence="2">FSU 9682</strain>
    </source>
</reference>
<gene>
    <name evidence="2" type="ORF">LCOR_04069.1</name>
</gene>
<name>A0A068RRJ7_9FUNG</name>
<dbReference type="Gene3D" id="3.40.50.1820">
    <property type="entry name" value="alpha/beta hydrolase"/>
    <property type="match status" value="1"/>
</dbReference>
<dbReference type="GO" id="GO:0016787">
    <property type="term" value="F:hydrolase activity"/>
    <property type="evidence" value="ECO:0007669"/>
    <property type="project" value="UniProtKB-KW"/>
</dbReference>